<organism evidence="1 2">
    <name type="scientific">Streptosporangium jomthongense</name>
    <dbReference type="NCBI Taxonomy" id="1193683"/>
    <lineage>
        <taxon>Bacteria</taxon>
        <taxon>Bacillati</taxon>
        <taxon>Actinomycetota</taxon>
        <taxon>Actinomycetes</taxon>
        <taxon>Streptosporangiales</taxon>
        <taxon>Streptosporangiaceae</taxon>
        <taxon>Streptosporangium</taxon>
    </lineage>
</organism>
<dbReference type="EMBL" id="JBHSBC010000018">
    <property type="protein sequence ID" value="MFC3982081.1"/>
    <property type="molecule type" value="Genomic_DNA"/>
</dbReference>
<dbReference type="RefSeq" id="WP_386190375.1">
    <property type="nucleotide sequence ID" value="NZ_JBHSBC010000018.1"/>
</dbReference>
<proteinExistence type="predicted"/>
<gene>
    <name evidence="1" type="ORF">ACFOYY_18205</name>
</gene>
<dbReference type="Proteomes" id="UP001595698">
    <property type="component" value="Unassembled WGS sequence"/>
</dbReference>
<evidence type="ECO:0000313" key="2">
    <source>
        <dbReference type="Proteomes" id="UP001595698"/>
    </source>
</evidence>
<reference evidence="2" key="1">
    <citation type="journal article" date="2019" name="Int. J. Syst. Evol. Microbiol.">
        <title>The Global Catalogue of Microorganisms (GCM) 10K type strain sequencing project: providing services to taxonomists for standard genome sequencing and annotation.</title>
        <authorList>
            <consortium name="The Broad Institute Genomics Platform"/>
            <consortium name="The Broad Institute Genome Sequencing Center for Infectious Disease"/>
            <person name="Wu L."/>
            <person name="Ma J."/>
        </authorList>
    </citation>
    <scope>NUCLEOTIDE SEQUENCE [LARGE SCALE GENOMIC DNA]</scope>
    <source>
        <strain evidence="2">TBRC 7912</strain>
    </source>
</reference>
<evidence type="ECO:0000313" key="1">
    <source>
        <dbReference type="EMBL" id="MFC3982081.1"/>
    </source>
</evidence>
<protein>
    <submittedName>
        <fullName evidence="1">Bacteriocin fulvocin C-related protein</fullName>
    </submittedName>
</protein>
<dbReference type="NCBIfam" id="NF033852">
    <property type="entry name" value="fulvocin_rel"/>
    <property type="match status" value="1"/>
</dbReference>
<accession>A0ABV8F0P2</accession>
<name>A0ABV8F0P2_9ACTN</name>
<sequence length="290" mass="32070">MSLANPEVHQWREQNFGAEPPWVPTLIRVREGRVRAWTGLAMGTRLARLLGPRSTARLLRAFGEMRRGEWEDMVRREATDRPVGGAIGRSRFLKLAAGAGVAAGLILAGKTPAFAQSEYSAAAAWVNANRHRLPERYADFVAYSIVYRQSIFAALSPKSRSKLWSEHLKHYRLTHPNLSAEQLRVIELASVVLAAEATFIEERDADVDRKLLEIQDAAVAVFGKEEARRLIAVLGPEDSSVGLVPDCECSTLSDYYCAGRCIVSSEGRLCYWKPTGCGTGWIYQCNGTCG</sequence>
<keyword evidence="2" id="KW-1185">Reference proteome</keyword>
<comment type="caution">
    <text evidence="1">The sequence shown here is derived from an EMBL/GenBank/DDBJ whole genome shotgun (WGS) entry which is preliminary data.</text>
</comment>